<evidence type="ECO:0000313" key="5">
    <source>
        <dbReference type="EMBL" id="KAF3059035.1"/>
    </source>
</evidence>
<dbReference type="PROSITE" id="PS51084">
    <property type="entry name" value="HIT_2"/>
    <property type="match status" value="1"/>
</dbReference>
<dbReference type="GO" id="GO:0009117">
    <property type="term" value="P:nucleotide metabolic process"/>
    <property type="evidence" value="ECO:0007669"/>
    <property type="project" value="TreeGrafter"/>
</dbReference>
<name>A0A9P4X5A6_9HYPO</name>
<dbReference type="EMBL" id="QLNT01000025">
    <property type="protein sequence ID" value="KAF3059035.1"/>
    <property type="molecule type" value="Genomic_DNA"/>
</dbReference>
<sequence length="198" mass="22313">MTTRQAALSLYRRSLKLALDWAVHRHLWRGQALYIRSLFEANKKVTDPRQQRLPHTTRMGIEDFACAKIRSWHLTPGEIPALKLFESEKTLAFLDIGPLSKGHALVIPKYHGAKLADIPDDQLSEILPTLKKLVTATGATDYNILQNNGTIAHQQVHHVHFHMIPKPNETEGLGISWPATSGDMEKLKALCEDIKAKM</sequence>
<dbReference type="CDD" id="cd20263">
    <property type="entry name" value="Complex1_LYR_NDUFB9_LYRM3"/>
    <property type="match status" value="1"/>
</dbReference>
<dbReference type="PANTHER" id="PTHR46648">
    <property type="entry name" value="HIT FAMILY PROTEIN 1"/>
    <property type="match status" value="1"/>
</dbReference>
<dbReference type="InterPro" id="IPR036265">
    <property type="entry name" value="HIT-like_sf"/>
</dbReference>
<evidence type="ECO:0000256" key="1">
    <source>
        <dbReference type="PIRSR" id="PIRSR601310-1"/>
    </source>
</evidence>
<dbReference type="SUPFAM" id="SSF54197">
    <property type="entry name" value="HIT-like"/>
    <property type="match status" value="1"/>
</dbReference>
<feature type="active site" description="Tele-AMP-histidine intermediate" evidence="1">
    <location>
        <position position="160"/>
    </location>
</feature>
<gene>
    <name evidence="5" type="ORF">CFAM422_011783</name>
</gene>
<dbReference type="PRINTS" id="PR00332">
    <property type="entry name" value="HISTRIAD"/>
</dbReference>
<dbReference type="InterPro" id="IPR045292">
    <property type="entry name" value="Complex1_LYR_NDUFB9_LYRM3"/>
</dbReference>
<organism evidence="5 6">
    <name type="scientific">Trichoderma lentiforme</name>
    <dbReference type="NCBI Taxonomy" id="1567552"/>
    <lineage>
        <taxon>Eukaryota</taxon>
        <taxon>Fungi</taxon>
        <taxon>Dikarya</taxon>
        <taxon>Ascomycota</taxon>
        <taxon>Pezizomycotina</taxon>
        <taxon>Sordariomycetes</taxon>
        <taxon>Hypocreomycetidae</taxon>
        <taxon>Hypocreales</taxon>
        <taxon>Hypocreaceae</taxon>
        <taxon>Trichoderma</taxon>
    </lineage>
</organism>
<dbReference type="AlphaFoldDB" id="A0A9P4X5A6"/>
<dbReference type="InterPro" id="IPR008011">
    <property type="entry name" value="Complex1_LYR_dom"/>
</dbReference>
<dbReference type="Proteomes" id="UP000801864">
    <property type="component" value="Unassembled WGS sequence"/>
</dbReference>
<evidence type="ECO:0000313" key="6">
    <source>
        <dbReference type="Proteomes" id="UP000801864"/>
    </source>
</evidence>
<evidence type="ECO:0000256" key="3">
    <source>
        <dbReference type="PROSITE-ProRule" id="PRU00464"/>
    </source>
</evidence>
<feature type="short sequence motif" description="Histidine triad motif" evidence="2 3">
    <location>
        <begin position="158"/>
        <end position="162"/>
    </location>
</feature>
<dbReference type="Pfam" id="PF01230">
    <property type="entry name" value="HIT"/>
    <property type="match status" value="1"/>
</dbReference>
<dbReference type="GO" id="GO:0003824">
    <property type="term" value="F:catalytic activity"/>
    <property type="evidence" value="ECO:0007669"/>
    <property type="project" value="InterPro"/>
</dbReference>
<protein>
    <submittedName>
        <fullName evidence="5">Hit family protein 1</fullName>
    </submittedName>
</protein>
<dbReference type="Gene3D" id="3.30.428.10">
    <property type="entry name" value="HIT-like"/>
    <property type="match status" value="1"/>
</dbReference>
<keyword evidence="6" id="KW-1185">Reference proteome</keyword>
<dbReference type="InterPro" id="IPR011146">
    <property type="entry name" value="HIT-like"/>
</dbReference>
<dbReference type="InterPro" id="IPR001310">
    <property type="entry name" value="Histidine_triad_HIT"/>
</dbReference>
<evidence type="ECO:0000259" key="4">
    <source>
        <dbReference type="PROSITE" id="PS51084"/>
    </source>
</evidence>
<evidence type="ECO:0000256" key="2">
    <source>
        <dbReference type="PIRSR" id="PIRSR601310-3"/>
    </source>
</evidence>
<dbReference type="PROSITE" id="PS00892">
    <property type="entry name" value="HIT_1"/>
    <property type="match status" value="1"/>
</dbReference>
<dbReference type="Pfam" id="PF05347">
    <property type="entry name" value="Complex1_LYR"/>
    <property type="match status" value="1"/>
</dbReference>
<dbReference type="InterPro" id="IPR019808">
    <property type="entry name" value="Histidine_triad_CS"/>
</dbReference>
<dbReference type="PANTHER" id="PTHR46648:SF1">
    <property type="entry name" value="ADENOSINE 5'-MONOPHOSPHORAMIDASE HNT1"/>
    <property type="match status" value="1"/>
</dbReference>
<comment type="caution">
    <text evidence="5">The sequence shown here is derived from an EMBL/GenBank/DDBJ whole genome shotgun (WGS) entry which is preliminary data.</text>
</comment>
<accession>A0A9P4X5A6</accession>
<proteinExistence type="predicted"/>
<feature type="domain" description="HIT" evidence="4">
    <location>
        <begin position="70"/>
        <end position="173"/>
    </location>
</feature>
<reference evidence="5 6" key="1">
    <citation type="submission" date="2018-06" db="EMBL/GenBank/DDBJ databases">
        <title>Genome analysis of cellulolytic fungus Trichoderma lentiforme CFAM-422.</title>
        <authorList>
            <person name="Steindorff A.S."/>
            <person name="Formighieri E.F."/>
            <person name="Midorikawa G.E.O."/>
            <person name="Tamietti M.S."/>
            <person name="Ramos E.Z."/>
            <person name="Silva A.S."/>
            <person name="Bon E.P.S."/>
            <person name="Mendes T.D."/>
            <person name="Damaso M.C.T."/>
            <person name="Favaro L.C.L."/>
        </authorList>
    </citation>
    <scope>NUCLEOTIDE SEQUENCE [LARGE SCALE GENOMIC DNA]</scope>
    <source>
        <strain evidence="5 6">CFAM-422</strain>
    </source>
</reference>